<dbReference type="EMBL" id="CP037867">
    <property type="protein sequence ID" value="QBM26280.1"/>
    <property type="molecule type" value="Genomic_DNA"/>
</dbReference>
<reference evidence="2 3" key="1">
    <citation type="submission" date="2019-03" db="EMBL/GenBank/DDBJ databases">
        <authorList>
            <person name="Sebastian G."/>
            <person name="Baumann P."/>
            <person name="Ruckert C."/>
            <person name="Kalinowski J."/>
            <person name="Nebel B."/>
            <person name="Takors R."/>
            <person name="Blombach B."/>
        </authorList>
    </citation>
    <scope>NUCLEOTIDE SEQUENCE [LARGE SCALE GENOMIC DNA]</scope>
    <source>
        <strain evidence="2 3">DSM 1084</strain>
    </source>
</reference>
<protein>
    <recommendedName>
        <fullName evidence="4">Lipoprotein</fullName>
    </recommendedName>
</protein>
<organism evidence="2 3">
    <name type="scientific">Hydrogenophaga pseudoflava</name>
    <name type="common">Pseudomonas carboxydoflava</name>
    <dbReference type="NCBI Taxonomy" id="47421"/>
    <lineage>
        <taxon>Bacteria</taxon>
        <taxon>Pseudomonadati</taxon>
        <taxon>Pseudomonadota</taxon>
        <taxon>Betaproteobacteria</taxon>
        <taxon>Burkholderiales</taxon>
        <taxon>Comamonadaceae</taxon>
        <taxon>Hydrogenophaga</taxon>
    </lineage>
</organism>
<name>A0A4P6WSF2_HYDPS</name>
<keyword evidence="3" id="KW-1185">Reference proteome</keyword>
<evidence type="ECO:0008006" key="4">
    <source>
        <dbReference type="Google" id="ProtNLM"/>
    </source>
</evidence>
<sequence length="77" mass="8479" precursor="true">MKTVFAAALLLSLVACSSTPKAEWVKPKASKDDTYTQLSDCQYQVGLAKVPEDEREQMVAHCMRGKGFRYVAIPAAK</sequence>
<dbReference type="RefSeq" id="WP_133155517.1">
    <property type="nucleotide sequence ID" value="NZ_CP037867.1"/>
</dbReference>
<proteinExistence type="predicted"/>
<evidence type="ECO:0000256" key="1">
    <source>
        <dbReference type="SAM" id="SignalP"/>
    </source>
</evidence>
<dbReference type="AlphaFoldDB" id="A0A4P6WSF2"/>
<gene>
    <name evidence="2" type="ORF">HPF_01225</name>
</gene>
<dbReference type="KEGG" id="hpse:HPF_01225"/>
<dbReference type="PROSITE" id="PS51257">
    <property type="entry name" value="PROKAR_LIPOPROTEIN"/>
    <property type="match status" value="1"/>
</dbReference>
<evidence type="ECO:0000313" key="3">
    <source>
        <dbReference type="Proteomes" id="UP000293912"/>
    </source>
</evidence>
<dbReference type="Proteomes" id="UP000293912">
    <property type="component" value="Chromosome"/>
</dbReference>
<feature type="signal peptide" evidence="1">
    <location>
        <begin position="1"/>
        <end position="22"/>
    </location>
</feature>
<accession>A0A4P6WSF2</accession>
<feature type="chain" id="PRO_5020411760" description="Lipoprotein" evidence="1">
    <location>
        <begin position="23"/>
        <end position="77"/>
    </location>
</feature>
<keyword evidence="1" id="KW-0732">Signal</keyword>
<evidence type="ECO:0000313" key="2">
    <source>
        <dbReference type="EMBL" id="QBM26280.1"/>
    </source>
</evidence>